<feature type="domain" description="AAA+ ATPase" evidence="6">
    <location>
        <begin position="191"/>
        <end position="326"/>
    </location>
</feature>
<dbReference type="EMBL" id="LOPV01000470">
    <property type="protein sequence ID" value="KTG18250.1"/>
    <property type="molecule type" value="Genomic_DNA"/>
</dbReference>
<keyword evidence="3" id="KW-0067">ATP-binding</keyword>
<dbReference type="InterPro" id="IPR003960">
    <property type="entry name" value="ATPase_AAA_CS"/>
</dbReference>
<dbReference type="FunFam" id="3.40.50.300:FF:001025">
    <property type="entry name" value="ATPase family, AAA domain-containing 2B"/>
    <property type="match status" value="1"/>
</dbReference>
<dbReference type="GO" id="GO:0016887">
    <property type="term" value="F:ATP hydrolysis activity"/>
    <property type="evidence" value="ECO:0007669"/>
    <property type="project" value="InterPro"/>
</dbReference>
<dbReference type="AlphaFoldDB" id="A0A0W1RXA3"/>
<evidence type="ECO:0000256" key="5">
    <source>
        <dbReference type="SAM" id="MobiDB-lite"/>
    </source>
</evidence>
<gene>
    <name evidence="7" type="ORF">AUR66_18295</name>
</gene>
<dbReference type="Gene3D" id="1.10.8.60">
    <property type="match status" value="2"/>
</dbReference>
<evidence type="ECO:0000256" key="3">
    <source>
        <dbReference type="ARBA" id="ARBA00022840"/>
    </source>
</evidence>
<dbReference type="InterPro" id="IPR050168">
    <property type="entry name" value="AAA_ATPase_domain"/>
</dbReference>
<dbReference type="InterPro" id="IPR003593">
    <property type="entry name" value="AAA+_ATPase"/>
</dbReference>
<dbReference type="InterPro" id="IPR041569">
    <property type="entry name" value="AAA_lid_3"/>
</dbReference>
<reference evidence="7 8" key="1">
    <citation type="submission" date="2015-12" db="EMBL/GenBank/DDBJ databases">
        <title>Haloferax profundi sp. nov. isolated from the Discovery deep brine-seawater interface in the Red Sea.</title>
        <authorList>
            <person name="Zhang G."/>
            <person name="Stingl U."/>
            <person name="Rashid M."/>
        </authorList>
    </citation>
    <scope>NUCLEOTIDE SEQUENCE [LARGE SCALE GENOMIC DNA]</scope>
    <source>
        <strain evidence="7 8">SB29</strain>
    </source>
</reference>
<dbReference type="Pfam" id="PF00004">
    <property type="entry name" value="AAA"/>
    <property type="match status" value="2"/>
</dbReference>
<evidence type="ECO:0000259" key="6">
    <source>
        <dbReference type="SMART" id="SM00382"/>
    </source>
</evidence>
<dbReference type="PANTHER" id="PTHR23077">
    <property type="entry name" value="AAA-FAMILY ATPASE"/>
    <property type="match status" value="1"/>
</dbReference>
<dbReference type="GO" id="GO:0005524">
    <property type="term" value="F:ATP binding"/>
    <property type="evidence" value="ECO:0007669"/>
    <property type="project" value="UniProtKB-KW"/>
</dbReference>
<keyword evidence="4" id="KW-0175">Coiled coil</keyword>
<dbReference type="Pfam" id="PF17862">
    <property type="entry name" value="AAA_lid_3"/>
    <property type="match status" value="2"/>
</dbReference>
<keyword evidence="8" id="KW-1185">Reference proteome</keyword>
<feature type="region of interest" description="Disordered" evidence="5">
    <location>
        <begin position="674"/>
        <end position="696"/>
    </location>
</feature>
<dbReference type="PANTHER" id="PTHR23077:SF171">
    <property type="entry name" value="NUCLEAR VALOSIN-CONTAINING PROTEIN-LIKE"/>
    <property type="match status" value="1"/>
</dbReference>
<keyword evidence="1" id="KW-0677">Repeat</keyword>
<evidence type="ECO:0000313" key="8">
    <source>
        <dbReference type="Proteomes" id="UP000053157"/>
    </source>
</evidence>
<sequence length="696" mass="75074">MENLGVHDDDHLGIVNADQESLVVSVRPTVDCDDDRIIALDTQTRDILDVEKGDTVAVEPISLDGAHHVTAAVLGGVPDDPVVRAELKRRLNGRAVREGWSFRIPLTTGTQDSVAISITDCPGSDLTVISRITDLEFVALSEVKSEDEASDTDKITYDDLGGVDDAISQVREVIERPLARPELYDHLGAESPSGVLLYGPPGTGKTRLAKAVANEIDAHFESIQGPEVFSKWFGESEANVREVFERAEQHSPAIVFIDELDAIAQSRSGRKRPEDRVVTQLLTLLDGLDEDANVIVVATTNRVDDIDRALRRPGRFDREIEVSSPDRAGRRDILRIHTRDVPLGAGVDIDDLARQTVGFTGADLAELVTEATRVTSRRAEDDADLSVDTAFSALRVTNVDFEQALERVEPSAMREYRVTLPDVGFDDVGGQTEAKHLLERAVVWPAQHAETFETFGLTPPSGVLLYGPPGTGKTRLATAVANAADATFLSVKGPELMGESVGETVGRIEELFERAQENAPCVVFFDEVDALATTRGSGSAAQDSIVGQLLAELDGAEANDDVFVLAATNRLDALDDALVRPGRFEHAVEVGLPDEAARAEILRIHSQDVPLASDVDLDEVAAVTVGFTGADLAAVCREATMRAVDARISSEIQDPEESQPKDVVTHDEFLASVDSVSPTVAESQGEQLGHHPSMFS</sequence>
<organism evidence="7 8">
    <name type="scientific">Haloferax profundi</name>
    <dbReference type="NCBI Taxonomy" id="1544718"/>
    <lineage>
        <taxon>Archaea</taxon>
        <taxon>Methanobacteriati</taxon>
        <taxon>Methanobacteriota</taxon>
        <taxon>Stenosarchaea group</taxon>
        <taxon>Halobacteria</taxon>
        <taxon>Halobacteriales</taxon>
        <taxon>Haloferacaceae</taxon>
        <taxon>Haloferax</taxon>
    </lineage>
</organism>
<evidence type="ECO:0000256" key="4">
    <source>
        <dbReference type="ARBA" id="ARBA00023054"/>
    </source>
</evidence>
<evidence type="ECO:0000313" key="7">
    <source>
        <dbReference type="EMBL" id="KTG18250.1"/>
    </source>
</evidence>
<protein>
    <recommendedName>
        <fullName evidence="6">AAA+ ATPase domain-containing protein</fullName>
    </recommendedName>
</protein>
<accession>A0A0W1RXA3</accession>
<name>A0A0W1RXA3_9EURY</name>
<proteinExistence type="predicted"/>
<dbReference type="SMART" id="SM00382">
    <property type="entry name" value="AAA"/>
    <property type="match status" value="2"/>
</dbReference>
<dbReference type="Gene3D" id="3.40.50.300">
    <property type="entry name" value="P-loop containing nucleotide triphosphate hydrolases"/>
    <property type="match status" value="2"/>
</dbReference>
<dbReference type="SUPFAM" id="SSF52540">
    <property type="entry name" value="P-loop containing nucleoside triphosphate hydrolases"/>
    <property type="match status" value="2"/>
</dbReference>
<evidence type="ECO:0000256" key="2">
    <source>
        <dbReference type="ARBA" id="ARBA00022741"/>
    </source>
</evidence>
<keyword evidence="2" id="KW-0547">Nucleotide-binding</keyword>
<dbReference type="InterPro" id="IPR003959">
    <property type="entry name" value="ATPase_AAA_core"/>
</dbReference>
<feature type="domain" description="AAA+ ATPase" evidence="6">
    <location>
        <begin position="459"/>
        <end position="594"/>
    </location>
</feature>
<dbReference type="Proteomes" id="UP000053157">
    <property type="component" value="Unassembled WGS sequence"/>
</dbReference>
<dbReference type="PROSITE" id="PS00674">
    <property type="entry name" value="AAA"/>
    <property type="match status" value="2"/>
</dbReference>
<feature type="compositionally biased region" description="Polar residues" evidence="5">
    <location>
        <begin position="674"/>
        <end position="686"/>
    </location>
</feature>
<dbReference type="InterPro" id="IPR027417">
    <property type="entry name" value="P-loop_NTPase"/>
</dbReference>
<dbReference type="FunFam" id="3.40.50.300:FF:000018">
    <property type="entry name" value="Cell division control 48"/>
    <property type="match status" value="1"/>
</dbReference>
<comment type="caution">
    <text evidence="7">The sequence shown here is derived from an EMBL/GenBank/DDBJ whole genome shotgun (WGS) entry which is preliminary data.</text>
</comment>
<evidence type="ECO:0000256" key="1">
    <source>
        <dbReference type="ARBA" id="ARBA00022737"/>
    </source>
</evidence>